<protein>
    <submittedName>
        <fullName evidence="8">DNA-binding transcriptional activator of the SARP family</fullName>
    </submittedName>
</protein>
<proteinExistence type="inferred from homology"/>
<dbReference type="AlphaFoldDB" id="A0A1H9YRL8"/>
<dbReference type="Gene3D" id="3.40.50.300">
    <property type="entry name" value="P-loop containing nucleotide triphosphate hydrolases"/>
    <property type="match status" value="1"/>
</dbReference>
<keyword evidence="3 5" id="KW-0238">DNA-binding</keyword>
<evidence type="ECO:0000256" key="4">
    <source>
        <dbReference type="ARBA" id="ARBA00023163"/>
    </source>
</evidence>
<evidence type="ECO:0000313" key="8">
    <source>
        <dbReference type="EMBL" id="SES71723.1"/>
    </source>
</evidence>
<reference evidence="8 9" key="1">
    <citation type="submission" date="2016-10" db="EMBL/GenBank/DDBJ databases">
        <authorList>
            <person name="de Groot N.N."/>
        </authorList>
    </citation>
    <scope>NUCLEOTIDE SEQUENCE [LARGE SCALE GENOMIC DNA]</scope>
    <source>
        <strain evidence="8 9">CGMCC 4.5598</strain>
    </source>
</reference>
<name>A0A1H9YRL8_9ACTN</name>
<accession>A0A1H9YRL8</accession>
<feature type="region of interest" description="Disordered" evidence="6">
    <location>
        <begin position="609"/>
        <end position="636"/>
    </location>
</feature>
<feature type="domain" description="OmpR/PhoB-type" evidence="7">
    <location>
        <begin position="1"/>
        <end position="93"/>
    </location>
</feature>
<dbReference type="GO" id="GO:0006355">
    <property type="term" value="P:regulation of DNA-templated transcription"/>
    <property type="evidence" value="ECO:0007669"/>
    <property type="project" value="InterPro"/>
</dbReference>
<dbReference type="InterPro" id="IPR001867">
    <property type="entry name" value="OmpR/PhoB-type_DNA-bd"/>
</dbReference>
<dbReference type="Gene3D" id="1.25.40.10">
    <property type="entry name" value="Tetratricopeptide repeat domain"/>
    <property type="match status" value="1"/>
</dbReference>
<dbReference type="InterPro" id="IPR005158">
    <property type="entry name" value="BTAD"/>
</dbReference>
<dbReference type="Proteomes" id="UP000199361">
    <property type="component" value="Unassembled WGS sequence"/>
</dbReference>
<dbReference type="Gene3D" id="1.10.10.10">
    <property type="entry name" value="Winged helix-like DNA-binding domain superfamily/Winged helix DNA-binding domain"/>
    <property type="match status" value="1"/>
</dbReference>
<dbReference type="InterPro" id="IPR051677">
    <property type="entry name" value="AfsR-DnrI-RedD_regulator"/>
</dbReference>
<dbReference type="InterPro" id="IPR027417">
    <property type="entry name" value="P-loop_NTPase"/>
</dbReference>
<dbReference type="PROSITE" id="PS51755">
    <property type="entry name" value="OMPR_PHOB"/>
    <property type="match status" value="1"/>
</dbReference>
<dbReference type="PRINTS" id="PR00364">
    <property type="entry name" value="DISEASERSIST"/>
</dbReference>
<keyword evidence="9" id="KW-1185">Reference proteome</keyword>
<organism evidence="8 9">
    <name type="scientific">Nonomuraea wenchangensis</name>
    <dbReference type="NCBI Taxonomy" id="568860"/>
    <lineage>
        <taxon>Bacteria</taxon>
        <taxon>Bacillati</taxon>
        <taxon>Actinomycetota</taxon>
        <taxon>Actinomycetes</taxon>
        <taxon>Streptosporangiales</taxon>
        <taxon>Streptosporangiaceae</taxon>
        <taxon>Nonomuraea</taxon>
    </lineage>
</organism>
<dbReference type="GO" id="GO:0043531">
    <property type="term" value="F:ADP binding"/>
    <property type="evidence" value="ECO:0007669"/>
    <property type="project" value="InterPro"/>
</dbReference>
<dbReference type="PANTHER" id="PTHR35807">
    <property type="entry name" value="TRANSCRIPTIONAL REGULATOR REDD-RELATED"/>
    <property type="match status" value="1"/>
</dbReference>
<dbReference type="InterPro" id="IPR002182">
    <property type="entry name" value="NB-ARC"/>
</dbReference>
<dbReference type="InterPro" id="IPR016032">
    <property type="entry name" value="Sig_transdc_resp-reg_C-effctor"/>
</dbReference>
<dbReference type="PANTHER" id="PTHR35807:SF1">
    <property type="entry name" value="TRANSCRIPTIONAL REGULATOR REDD"/>
    <property type="match status" value="1"/>
</dbReference>
<evidence type="ECO:0000256" key="6">
    <source>
        <dbReference type="SAM" id="MobiDB-lite"/>
    </source>
</evidence>
<dbReference type="Pfam" id="PF03704">
    <property type="entry name" value="BTAD"/>
    <property type="match status" value="1"/>
</dbReference>
<dbReference type="STRING" id="568860.SAMN05421811_101139"/>
<sequence length="636" mass="67851">MRFGILGPVEAVADNGPVSVAQPRHRALLAYLLLQANLVVTPAQLAEAIWGGAEPATARSQIHVAVSRLRRALRDHGLDDVIVTRPGGYRLVLANDQLDADLFERQVEAARASAGHGRHEEAAGHLRAALGLWRGQALTDITAAFAEPVRQRLLEQRLIAQELLFDAELALGRHDRLIPGLRRLLEEHPTRERVACRLMLAQYRAGLHLDALETARRTRALLAEEQGLDPGQELSTLETAMLNGDLALDVSPTAGGVPASSAATTPAQLPFDVQGFAGRRRELGQLAVLTDAADRAAMVLVAGTAGVGKTALAVHWAHRHRDRFPDGQFFVDLHGFDAARTPAEPLDVLRRLLRALDVGDAVVPQEVEEAAALFRSRLARRRVLLVLDDARSVDQVRPLLPGSGTCAVLVTSRNQLRGLVAHEGARPLHLAPLTEAEAGELLRAALGERMDEAGGARLARRCAYLPLALRIAAARLSCDRHLTVAGYAAELADGDALAVLDGPDDLDGALSSAFALSYRALGPAAQRLFRLLSLVPGQDFTPVTAAALLGVTPGAARGPLEELCAAHLVAGHRSGRYVMHELLRGYAAGRLADEEPEAGREAYLFAGARPVAQDGGRPPRRAATVPLPSSPGSGPR</sequence>
<feature type="DNA-binding region" description="OmpR/PhoB-type" evidence="5">
    <location>
        <begin position="1"/>
        <end position="93"/>
    </location>
</feature>
<dbReference type="GO" id="GO:0000160">
    <property type="term" value="P:phosphorelay signal transduction system"/>
    <property type="evidence" value="ECO:0007669"/>
    <property type="project" value="InterPro"/>
</dbReference>
<dbReference type="RefSeq" id="WP_177240439.1">
    <property type="nucleotide sequence ID" value="NZ_FOHX01000001.1"/>
</dbReference>
<dbReference type="CDD" id="cd15831">
    <property type="entry name" value="BTAD"/>
    <property type="match status" value="1"/>
</dbReference>
<comment type="similarity">
    <text evidence="1">Belongs to the AfsR/DnrI/RedD regulatory family.</text>
</comment>
<keyword evidence="2" id="KW-0805">Transcription regulation</keyword>
<keyword evidence="4" id="KW-0804">Transcription</keyword>
<gene>
    <name evidence="8" type="ORF">SAMN05421811_101139</name>
</gene>
<dbReference type="SMART" id="SM00862">
    <property type="entry name" value="Trans_reg_C"/>
    <property type="match status" value="1"/>
</dbReference>
<dbReference type="SUPFAM" id="SSF46894">
    <property type="entry name" value="C-terminal effector domain of the bipartite response regulators"/>
    <property type="match status" value="1"/>
</dbReference>
<dbReference type="Pfam" id="PF00486">
    <property type="entry name" value="Trans_reg_C"/>
    <property type="match status" value="1"/>
</dbReference>
<dbReference type="GO" id="GO:0003677">
    <property type="term" value="F:DNA binding"/>
    <property type="evidence" value="ECO:0007669"/>
    <property type="project" value="UniProtKB-UniRule"/>
</dbReference>
<dbReference type="CDD" id="cd00383">
    <property type="entry name" value="trans_reg_C"/>
    <property type="match status" value="1"/>
</dbReference>
<evidence type="ECO:0000256" key="5">
    <source>
        <dbReference type="PROSITE-ProRule" id="PRU01091"/>
    </source>
</evidence>
<evidence type="ECO:0000259" key="7">
    <source>
        <dbReference type="PROSITE" id="PS51755"/>
    </source>
</evidence>
<dbReference type="SMART" id="SM01043">
    <property type="entry name" value="BTAD"/>
    <property type="match status" value="1"/>
</dbReference>
<evidence type="ECO:0000256" key="1">
    <source>
        <dbReference type="ARBA" id="ARBA00005820"/>
    </source>
</evidence>
<dbReference type="SUPFAM" id="SSF52540">
    <property type="entry name" value="P-loop containing nucleoside triphosphate hydrolases"/>
    <property type="match status" value="1"/>
</dbReference>
<dbReference type="SUPFAM" id="SSF48452">
    <property type="entry name" value="TPR-like"/>
    <property type="match status" value="1"/>
</dbReference>
<dbReference type="InterPro" id="IPR011990">
    <property type="entry name" value="TPR-like_helical_dom_sf"/>
</dbReference>
<dbReference type="InterPro" id="IPR036388">
    <property type="entry name" value="WH-like_DNA-bd_sf"/>
</dbReference>
<evidence type="ECO:0000256" key="3">
    <source>
        <dbReference type="ARBA" id="ARBA00023125"/>
    </source>
</evidence>
<dbReference type="EMBL" id="FOHX01000001">
    <property type="protein sequence ID" value="SES71723.1"/>
    <property type="molecule type" value="Genomic_DNA"/>
</dbReference>
<dbReference type="Pfam" id="PF00931">
    <property type="entry name" value="NB-ARC"/>
    <property type="match status" value="1"/>
</dbReference>
<evidence type="ECO:0000256" key="2">
    <source>
        <dbReference type="ARBA" id="ARBA00023015"/>
    </source>
</evidence>
<evidence type="ECO:0000313" key="9">
    <source>
        <dbReference type="Proteomes" id="UP000199361"/>
    </source>
</evidence>